<proteinExistence type="predicted"/>
<reference evidence="2" key="1">
    <citation type="submission" date="2023-03" db="EMBL/GenBank/DDBJ databases">
        <title>Massive genome expansion in bonnet fungi (Mycena s.s.) driven by repeated elements and novel gene families across ecological guilds.</title>
        <authorList>
            <consortium name="Lawrence Berkeley National Laboratory"/>
            <person name="Harder C.B."/>
            <person name="Miyauchi S."/>
            <person name="Viragh M."/>
            <person name="Kuo A."/>
            <person name="Thoen E."/>
            <person name="Andreopoulos B."/>
            <person name="Lu D."/>
            <person name="Skrede I."/>
            <person name="Drula E."/>
            <person name="Henrissat B."/>
            <person name="Morin E."/>
            <person name="Kohler A."/>
            <person name="Barry K."/>
            <person name="LaButti K."/>
            <person name="Morin E."/>
            <person name="Salamov A."/>
            <person name="Lipzen A."/>
            <person name="Mereny Z."/>
            <person name="Hegedus B."/>
            <person name="Baldrian P."/>
            <person name="Stursova M."/>
            <person name="Weitz H."/>
            <person name="Taylor A."/>
            <person name="Grigoriev I.V."/>
            <person name="Nagy L.G."/>
            <person name="Martin F."/>
            <person name="Kauserud H."/>
        </authorList>
    </citation>
    <scope>NUCLEOTIDE SEQUENCE</scope>
    <source>
        <strain evidence="2">CBHHK002</strain>
    </source>
</reference>
<protein>
    <recommendedName>
        <fullName evidence="1">DUF4219 domain-containing protein</fullName>
    </recommendedName>
</protein>
<evidence type="ECO:0000313" key="2">
    <source>
        <dbReference type="EMBL" id="KAJ7364271.1"/>
    </source>
</evidence>
<organism evidence="2 3">
    <name type="scientific">Mycena albidolilacea</name>
    <dbReference type="NCBI Taxonomy" id="1033008"/>
    <lineage>
        <taxon>Eukaryota</taxon>
        <taxon>Fungi</taxon>
        <taxon>Dikarya</taxon>
        <taxon>Basidiomycota</taxon>
        <taxon>Agaricomycotina</taxon>
        <taxon>Agaricomycetes</taxon>
        <taxon>Agaricomycetidae</taxon>
        <taxon>Agaricales</taxon>
        <taxon>Marasmiineae</taxon>
        <taxon>Mycenaceae</taxon>
        <taxon>Mycena</taxon>
    </lineage>
</organism>
<dbReference type="InterPro" id="IPR025314">
    <property type="entry name" value="DUF4219"/>
</dbReference>
<dbReference type="Proteomes" id="UP001218218">
    <property type="component" value="Unassembled WGS sequence"/>
</dbReference>
<comment type="caution">
    <text evidence="2">The sequence shown here is derived from an EMBL/GenBank/DDBJ whole genome shotgun (WGS) entry which is preliminary data.</text>
</comment>
<dbReference type="AlphaFoldDB" id="A0AAD7ANS4"/>
<evidence type="ECO:0000259" key="1">
    <source>
        <dbReference type="Pfam" id="PF13961"/>
    </source>
</evidence>
<sequence length="115" mass="12602">MADSDRYSFACLGNKNYANDWDIQMEAILVRKGLWDVVQVVVSDTNSDGSAKTLAEMDMEKRTMIAVRDASKMAELQVTSFPALLEALIEAQALVLPCLAYALGIRSTLVQSDLA</sequence>
<accession>A0AAD7ANS4</accession>
<dbReference type="Pfam" id="PF13961">
    <property type="entry name" value="DUF4219"/>
    <property type="match status" value="1"/>
</dbReference>
<feature type="domain" description="DUF4219" evidence="1">
    <location>
        <begin position="12"/>
        <end position="38"/>
    </location>
</feature>
<evidence type="ECO:0000313" key="3">
    <source>
        <dbReference type="Proteomes" id="UP001218218"/>
    </source>
</evidence>
<gene>
    <name evidence="2" type="ORF">DFH08DRAFT_798647</name>
</gene>
<name>A0AAD7ANS4_9AGAR</name>
<keyword evidence="3" id="KW-1185">Reference proteome</keyword>
<dbReference type="EMBL" id="JARIHO010000003">
    <property type="protein sequence ID" value="KAJ7364271.1"/>
    <property type="molecule type" value="Genomic_DNA"/>
</dbReference>